<dbReference type="SUPFAM" id="SSF88723">
    <property type="entry name" value="PIN domain-like"/>
    <property type="match status" value="1"/>
</dbReference>
<organism evidence="1 2">
    <name type="scientific">Pseudomonas gessardii</name>
    <dbReference type="NCBI Taxonomy" id="78544"/>
    <lineage>
        <taxon>Bacteria</taxon>
        <taxon>Pseudomonadati</taxon>
        <taxon>Pseudomonadota</taxon>
        <taxon>Gammaproteobacteria</taxon>
        <taxon>Pseudomonadales</taxon>
        <taxon>Pseudomonadaceae</taxon>
        <taxon>Pseudomonas</taxon>
    </lineage>
</organism>
<dbReference type="Gene3D" id="3.40.50.1010">
    <property type="entry name" value="5'-nuclease"/>
    <property type="match status" value="1"/>
</dbReference>
<dbReference type="InterPro" id="IPR021799">
    <property type="entry name" value="PIN-like_prokaryotic"/>
</dbReference>
<dbReference type="InterPro" id="IPR029060">
    <property type="entry name" value="PIN-like_dom_sf"/>
</dbReference>
<accession>A0ABS9F7K9</accession>
<dbReference type="GeneID" id="70102744"/>
<gene>
    <name evidence="1" type="ORF">GIW56_10860</name>
</gene>
<name>A0ABS9F7K9_9PSED</name>
<proteinExistence type="predicted"/>
<keyword evidence="2" id="KW-1185">Reference proteome</keyword>
<evidence type="ECO:0000313" key="1">
    <source>
        <dbReference type="EMBL" id="MCF5107344.1"/>
    </source>
</evidence>
<dbReference type="RefSeq" id="WP_076965086.1">
    <property type="nucleotide sequence ID" value="NZ_CBCRYT010000079.1"/>
</dbReference>
<dbReference type="EMBL" id="WKED01000014">
    <property type="protein sequence ID" value="MCF5107344.1"/>
    <property type="molecule type" value="Genomic_DNA"/>
</dbReference>
<reference evidence="1 2" key="1">
    <citation type="submission" date="2019-11" db="EMBL/GenBank/DDBJ databases">
        <title>Epiphytic Pseudomonas syringae from cherry orchards.</title>
        <authorList>
            <person name="Hulin M.T."/>
        </authorList>
    </citation>
    <scope>NUCLEOTIDE SEQUENCE [LARGE SCALE GENOMIC DNA]</scope>
    <source>
        <strain evidence="1 2">PA-6-5B</strain>
    </source>
</reference>
<protein>
    <submittedName>
        <fullName evidence="1">Type II toxin-antitoxin system VapC family toxin</fullName>
    </submittedName>
</protein>
<dbReference type="Proteomes" id="UP000814003">
    <property type="component" value="Unassembled WGS sequence"/>
</dbReference>
<evidence type="ECO:0000313" key="2">
    <source>
        <dbReference type="Proteomes" id="UP000814003"/>
    </source>
</evidence>
<comment type="caution">
    <text evidence="1">The sequence shown here is derived from an EMBL/GenBank/DDBJ whole genome shotgun (WGS) entry which is preliminary data.</text>
</comment>
<dbReference type="Pfam" id="PF11848">
    <property type="entry name" value="DUF3368"/>
    <property type="match status" value="1"/>
</dbReference>
<sequence>MSLIYISDTNIWIDFRNAGLLEHMFRLPFTLCCTDFVMQELEDFPHDELLAQGLVVESFDEHGVQKLWGLKIEHNNSSLADVSCYLLAQTTKRPLLTGDGKLRRQAIRDGLQVHGALWLLDLMVEYQVINVSDAATALDTMLEGGARLPVSECQARLATWRLHKIR</sequence>